<protein>
    <submittedName>
        <fullName evidence="1">Uncharacterized protein</fullName>
    </submittedName>
</protein>
<reference evidence="1" key="2">
    <citation type="submission" date="2020-11" db="EMBL/GenBank/DDBJ databases">
        <authorList>
            <person name="McCartney M.A."/>
            <person name="Auch B."/>
            <person name="Kono T."/>
            <person name="Mallez S."/>
            <person name="Becker A."/>
            <person name="Gohl D.M."/>
            <person name="Silverstein K.A.T."/>
            <person name="Koren S."/>
            <person name="Bechman K.B."/>
            <person name="Herman A."/>
            <person name="Abrahante J.E."/>
            <person name="Garbe J."/>
        </authorList>
    </citation>
    <scope>NUCLEOTIDE SEQUENCE</scope>
    <source>
        <strain evidence="1">Duluth1</strain>
        <tissue evidence="1">Whole animal</tissue>
    </source>
</reference>
<comment type="caution">
    <text evidence="1">The sequence shown here is derived from an EMBL/GenBank/DDBJ whole genome shotgun (WGS) entry which is preliminary data.</text>
</comment>
<dbReference type="Proteomes" id="UP000828390">
    <property type="component" value="Unassembled WGS sequence"/>
</dbReference>
<proteinExistence type="predicted"/>
<sequence>MADQVYLTPIAAKSSSKSRANSCFNRDQTRPDIENDIEREVNNLPNFENEHQSEYQETLVLRYDFKTPCSQLSFNIRETEHELYSPHYIEAEPVQDHVEAEQAHDTSLERENVSSNIRGTELELKSPHTVEAEQAHVTSLEGEKLNLEDTQTERHEIRYRDSKPLLKTYMIKMLFFAMKTAYTDDKSWQPTQLSFLVKMALCMIYYAHISKEKGIYNFWFQELVENRTRSSTCTEVLYCLDHLVEYLSKLLEVDHEIKISSPE</sequence>
<dbReference type="EMBL" id="JAIWYP010000005">
    <property type="protein sequence ID" value="KAH3826870.1"/>
    <property type="molecule type" value="Genomic_DNA"/>
</dbReference>
<dbReference type="AlphaFoldDB" id="A0A9D4H1I0"/>
<evidence type="ECO:0000313" key="1">
    <source>
        <dbReference type="EMBL" id="KAH3826870.1"/>
    </source>
</evidence>
<dbReference type="Gene3D" id="1.10.1410.40">
    <property type="match status" value="1"/>
</dbReference>
<reference evidence="1" key="1">
    <citation type="journal article" date="2019" name="bioRxiv">
        <title>The Genome of the Zebra Mussel, Dreissena polymorpha: A Resource for Invasive Species Research.</title>
        <authorList>
            <person name="McCartney M.A."/>
            <person name="Auch B."/>
            <person name="Kono T."/>
            <person name="Mallez S."/>
            <person name="Zhang Y."/>
            <person name="Obille A."/>
            <person name="Becker A."/>
            <person name="Abrahante J.E."/>
            <person name="Garbe J."/>
            <person name="Badalamenti J.P."/>
            <person name="Herman A."/>
            <person name="Mangelson H."/>
            <person name="Liachko I."/>
            <person name="Sullivan S."/>
            <person name="Sone E.D."/>
            <person name="Koren S."/>
            <person name="Silverstein K.A.T."/>
            <person name="Beckman K.B."/>
            <person name="Gohl D.M."/>
        </authorList>
    </citation>
    <scope>NUCLEOTIDE SEQUENCE</scope>
    <source>
        <strain evidence="1">Duluth1</strain>
        <tissue evidence="1">Whole animal</tissue>
    </source>
</reference>
<accession>A0A9D4H1I0</accession>
<gene>
    <name evidence="1" type="ORF">DPMN_128796</name>
</gene>
<organism evidence="1 2">
    <name type="scientific">Dreissena polymorpha</name>
    <name type="common">Zebra mussel</name>
    <name type="synonym">Mytilus polymorpha</name>
    <dbReference type="NCBI Taxonomy" id="45954"/>
    <lineage>
        <taxon>Eukaryota</taxon>
        <taxon>Metazoa</taxon>
        <taxon>Spiralia</taxon>
        <taxon>Lophotrochozoa</taxon>
        <taxon>Mollusca</taxon>
        <taxon>Bivalvia</taxon>
        <taxon>Autobranchia</taxon>
        <taxon>Heteroconchia</taxon>
        <taxon>Euheterodonta</taxon>
        <taxon>Imparidentia</taxon>
        <taxon>Neoheterodontei</taxon>
        <taxon>Myida</taxon>
        <taxon>Dreissenoidea</taxon>
        <taxon>Dreissenidae</taxon>
        <taxon>Dreissena</taxon>
    </lineage>
</organism>
<name>A0A9D4H1I0_DREPO</name>
<evidence type="ECO:0000313" key="2">
    <source>
        <dbReference type="Proteomes" id="UP000828390"/>
    </source>
</evidence>
<keyword evidence="2" id="KW-1185">Reference proteome</keyword>